<dbReference type="AlphaFoldDB" id="A0A2W5KTM0"/>
<keyword evidence="3" id="KW-0812">Transmembrane</keyword>
<evidence type="ECO:0000256" key="2">
    <source>
        <dbReference type="ARBA" id="ARBA00004586"/>
    </source>
</evidence>
<evidence type="ECO:0000256" key="3">
    <source>
        <dbReference type="ARBA" id="ARBA00022692"/>
    </source>
</evidence>
<reference evidence="8 9" key="1">
    <citation type="submission" date="2017-08" db="EMBL/GenBank/DDBJ databases">
        <title>Infants hospitalized years apart are colonized by the same room-sourced microbial strains.</title>
        <authorList>
            <person name="Brooks B."/>
            <person name="Olm M.R."/>
            <person name="Firek B.A."/>
            <person name="Baker R."/>
            <person name="Thomas B.C."/>
            <person name="Morowitz M.J."/>
            <person name="Banfield J.F."/>
        </authorList>
    </citation>
    <scope>NUCLEOTIDE SEQUENCE [LARGE SCALE GENOMIC DNA]</scope>
    <source>
        <strain evidence="8">S2_005_003_R2_42</strain>
    </source>
</reference>
<dbReference type="PANTHER" id="PTHR13416:SF2">
    <property type="entry name" value="TRANSMEMBRANE PROTEIN 43"/>
    <property type="match status" value="1"/>
</dbReference>
<gene>
    <name evidence="8" type="ORF">DI564_01535</name>
</gene>
<dbReference type="GO" id="GO:0012505">
    <property type="term" value="C:endomembrane system"/>
    <property type="evidence" value="ECO:0007669"/>
    <property type="project" value="UniProtKB-SubCell"/>
</dbReference>
<sequence length="223" mass="23832">MRRLPAAVALVLIALAAAWWWWRPAGGDGEASDGEPTTSAPAVDPAHPDPADEGRTVSLTGELSISGAPRDDQLGVTARAALLHRDVAMFQWRERCEGDDCRYDTSWEDGAIDSRAFRDADAHRNPTGQPFADAVFEADAVRIGALTVEPALLRTLPTQPLAVTLGQLPPNLAASFSVRDGALYSGDPDAPAVGDVRIRYRQLQAGTVTLTGIQRGTHLHPIP</sequence>
<feature type="region of interest" description="Disordered" evidence="7">
    <location>
        <begin position="28"/>
        <end position="55"/>
    </location>
</feature>
<dbReference type="InterPro" id="IPR012430">
    <property type="entry name" value="TMEM43_fam"/>
</dbReference>
<organism evidence="8 9">
    <name type="scientific">Rhodanobacter denitrificans</name>
    <dbReference type="NCBI Taxonomy" id="666685"/>
    <lineage>
        <taxon>Bacteria</taxon>
        <taxon>Pseudomonadati</taxon>
        <taxon>Pseudomonadota</taxon>
        <taxon>Gammaproteobacteria</taxon>
        <taxon>Lysobacterales</taxon>
        <taxon>Rhodanobacteraceae</taxon>
        <taxon>Rhodanobacter</taxon>
    </lineage>
</organism>
<dbReference type="PANTHER" id="PTHR13416">
    <property type="match status" value="1"/>
</dbReference>
<dbReference type="GO" id="GO:0071763">
    <property type="term" value="P:nuclear membrane organization"/>
    <property type="evidence" value="ECO:0007669"/>
    <property type="project" value="TreeGrafter"/>
</dbReference>
<comment type="caution">
    <text evidence="8">The sequence shown here is derived from an EMBL/GenBank/DDBJ whole genome shotgun (WGS) entry which is preliminary data.</text>
</comment>
<evidence type="ECO:0000256" key="6">
    <source>
        <dbReference type="ARBA" id="ARBA00023136"/>
    </source>
</evidence>
<evidence type="ECO:0000313" key="8">
    <source>
        <dbReference type="EMBL" id="PZQ19419.1"/>
    </source>
</evidence>
<keyword evidence="4" id="KW-0256">Endoplasmic reticulum</keyword>
<dbReference type="Pfam" id="PF07787">
    <property type="entry name" value="TMEM43"/>
    <property type="match status" value="1"/>
</dbReference>
<keyword evidence="6" id="KW-0472">Membrane</keyword>
<dbReference type="EMBL" id="QFPO01000002">
    <property type="protein sequence ID" value="PZQ19419.1"/>
    <property type="molecule type" value="Genomic_DNA"/>
</dbReference>
<name>A0A2W5KTM0_9GAMM</name>
<accession>A0A2W5KTM0</accession>
<protein>
    <submittedName>
        <fullName evidence="8">Uncharacterized protein</fullName>
    </submittedName>
</protein>
<keyword evidence="5" id="KW-1133">Transmembrane helix</keyword>
<proteinExistence type="predicted"/>
<comment type="subcellular location">
    <subcellularLocation>
        <location evidence="1">Endomembrane system</location>
        <topology evidence="1">Multi-pass membrane protein</topology>
    </subcellularLocation>
    <subcellularLocation>
        <location evidence="2">Endoplasmic reticulum membrane</location>
    </subcellularLocation>
</comment>
<dbReference type="Proteomes" id="UP000249046">
    <property type="component" value="Unassembled WGS sequence"/>
</dbReference>
<evidence type="ECO:0000313" key="9">
    <source>
        <dbReference type="Proteomes" id="UP000249046"/>
    </source>
</evidence>
<evidence type="ECO:0000256" key="7">
    <source>
        <dbReference type="SAM" id="MobiDB-lite"/>
    </source>
</evidence>
<evidence type="ECO:0000256" key="5">
    <source>
        <dbReference type="ARBA" id="ARBA00022989"/>
    </source>
</evidence>
<evidence type="ECO:0000256" key="1">
    <source>
        <dbReference type="ARBA" id="ARBA00004127"/>
    </source>
</evidence>
<evidence type="ECO:0000256" key="4">
    <source>
        <dbReference type="ARBA" id="ARBA00022824"/>
    </source>
</evidence>
<feature type="compositionally biased region" description="Basic and acidic residues" evidence="7">
    <location>
        <begin position="46"/>
        <end position="55"/>
    </location>
</feature>
<dbReference type="GO" id="GO:0006629">
    <property type="term" value="P:lipid metabolic process"/>
    <property type="evidence" value="ECO:0007669"/>
    <property type="project" value="TreeGrafter"/>
</dbReference>